<name>A0A3N5B7D6_9BACI</name>
<dbReference type="Proteomes" id="UP000276443">
    <property type="component" value="Unassembled WGS sequence"/>
</dbReference>
<gene>
    <name evidence="2" type="ORF">EDC24_1853</name>
</gene>
<reference evidence="2 3" key="1">
    <citation type="submission" date="2018-11" db="EMBL/GenBank/DDBJ databases">
        <title>Genomic Encyclopedia of Type Strains, Phase IV (KMG-IV): sequencing the most valuable type-strain genomes for metagenomic binning, comparative biology and taxonomic classification.</title>
        <authorList>
            <person name="Goeker M."/>
        </authorList>
    </citation>
    <scope>NUCLEOTIDE SEQUENCE [LARGE SCALE GENOMIC DNA]</scope>
    <source>
        <strain evidence="2 3">DSM 18090</strain>
    </source>
</reference>
<dbReference type="EMBL" id="RKRF01000009">
    <property type="protein sequence ID" value="RPF53354.1"/>
    <property type="molecule type" value="Genomic_DNA"/>
</dbReference>
<comment type="caution">
    <text evidence="2">The sequence shown here is derived from an EMBL/GenBank/DDBJ whole genome shotgun (WGS) entry which is preliminary data.</text>
</comment>
<feature type="transmembrane region" description="Helical" evidence="1">
    <location>
        <begin position="175"/>
        <end position="196"/>
    </location>
</feature>
<keyword evidence="3" id="KW-1185">Reference proteome</keyword>
<accession>A0A3N5B7D6</accession>
<feature type="transmembrane region" description="Helical" evidence="1">
    <location>
        <begin position="58"/>
        <end position="74"/>
    </location>
</feature>
<feature type="transmembrane region" description="Helical" evidence="1">
    <location>
        <begin position="112"/>
        <end position="132"/>
    </location>
</feature>
<keyword evidence="1" id="KW-0812">Transmembrane</keyword>
<feature type="transmembrane region" description="Helical" evidence="1">
    <location>
        <begin position="232"/>
        <end position="252"/>
    </location>
</feature>
<dbReference type="AlphaFoldDB" id="A0A3N5B7D6"/>
<feature type="transmembrane region" description="Helical" evidence="1">
    <location>
        <begin position="144"/>
        <end position="163"/>
    </location>
</feature>
<evidence type="ECO:0000256" key="1">
    <source>
        <dbReference type="SAM" id="Phobius"/>
    </source>
</evidence>
<feature type="transmembrane region" description="Helical" evidence="1">
    <location>
        <begin position="33"/>
        <end position="53"/>
    </location>
</feature>
<feature type="transmembrane region" description="Helical" evidence="1">
    <location>
        <begin position="272"/>
        <end position="290"/>
    </location>
</feature>
<keyword evidence="1" id="KW-1133">Transmembrane helix</keyword>
<dbReference type="InterPro" id="IPR025450">
    <property type="entry name" value="YndJ-like"/>
</dbReference>
<feature type="transmembrane region" description="Helical" evidence="1">
    <location>
        <begin position="9"/>
        <end position="27"/>
    </location>
</feature>
<dbReference type="Pfam" id="PF14158">
    <property type="entry name" value="YndJ"/>
    <property type="match status" value="1"/>
</dbReference>
<organism evidence="2 3">
    <name type="scientific">Aquisalibacillus elongatus</name>
    <dbReference type="NCBI Taxonomy" id="485577"/>
    <lineage>
        <taxon>Bacteria</taxon>
        <taxon>Bacillati</taxon>
        <taxon>Bacillota</taxon>
        <taxon>Bacilli</taxon>
        <taxon>Bacillales</taxon>
        <taxon>Bacillaceae</taxon>
        <taxon>Aquisalibacillus</taxon>
    </lineage>
</organism>
<proteinExistence type="predicted"/>
<evidence type="ECO:0000313" key="2">
    <source>
        <dbReference type="EMBL" id="RPF53354.1"/>
    </source>
</evidence>
<protein>
    <submittedName>
        <fullName evidence="2">YndJ-like protein</fullName>
    </submittedName>
</protein>
<keyword evidence="1" id="KW-0472">Membrane</keyword>
<sequence>MKGNLRVRILHNIGLINVVVLAIIAVLTPHPWYFLILAAAQLIFVPIVLSSIIQTKRIIWFAFTAYLAVVFIHLTPDMMWHGILAAIYLLYTLAIALAGFKRFLNRGFTHLEEFLIDLGMIFLSVGGVWFFAYEAGIQTGFSPIITFLTAVHFHYAGFLLPILTGFLGRLGKSSLYMWTAPAVIVAPVLVALGITFSTTLEFVSVLVYIFAIYGLLLVSFKTNFQSSVQKWMFRMVYLSLGVSILFSLLYAYGNWSGNYTITIDFMIKFHGVTNAVLFAGAGTVLASMFIPDTQYRKPKFPISELRGGLRVGENFLSDKTAVDSRVNGLVDDMSIYHLNLAPTIRDFYENTSHYRLWANVHWSAWFKPLAALYKLMSRQIQQINLPLSSQKVEMTGEIVELKPNLDSRERVRAWFRKIKQEPTFIALYSEHETEEGAFMNIALPLPGSTMTGILNLKEDQGHLILSSEQVGIYLVFRDYVMKLPLDERFTVWETTPGELQAEHRMWILGMPFLQIRYEIKKK</sequence>
<feature type="transmembrane region" description="Helical" evidence="1">
    <location>
        <begin position="80"/>
        <end position="100"/>
    </location>
</feature>
<feature type="transmembrane region" description="Helical" evidence="1">
    <location>
        <begin position="202"/>
        <end position="220"/>
    </location>
</feature>
<evidence type="ECO:0000313" key="3">
    <source>
        <dbReference type="Proteomes" id="UP000276443"/>
    </source>
</evidence>
<dbReference type="OrthoDB" id="2614436at2"/>